<comment type="caution">
    <text evidence="5">The sequence shown here is derived from an EMBL/GenBank/DDBJ whole genome shotgun (WGS) entry which is preliminary data.</text>
</comment>
<dbReference type="SUPFAM" id="SSF48726">
    <property type="entry name" value="Immunoglobulin"/>
    <property type="match status" value="1"/>
</dbReference>
<feature type="compositionally biased region" description="Polar residues" evidence="2">
    <location>
        <begin position="395"/>
        <end position="415"/>
    </location>
</feature>
<dbReference type="InterPro" id="IPR013783">
    <property type="entry name" value="Ig-like_fold"/>
</dbReference>
<dbReference type="GO" id="GO:0007411">
    <property type="term" value="P:axon guidance"/>
    <property type="evidence" value="ECO:0007669"/>
    <property type="project" value="TreeGrafter"/>
</dbReference>
<dbReference type="PANTHER" id="PTHR44170:SF6">
    <property type="entry name" value="CONTACTIN"/>
    <property type="match status" value="1"/>
</dbReference>
<gene>
    <name evidence="5" type="ORF">FBUS_09584</name>
</gene>
<dbReference type="InterPro" id="IPR036179">
    <property type="entry name" value="Ig-like_dom_sf"/>
</dbReference>
<feature type="compositionally biased region" description="Basic and acidic residues" evidence="2">
    <location>
        <begin position="376"/>
        <end position="393"/>
    </location>
</feature>
<dbReference type="PROSITE" id="PS50853">
    <property type="entry name" value="FN3"/>
    <property type="match status" value="1"/>
</dbReference>
<keyword evidence="3" id="KW-0812">Transmembrane</keyword>
<feature type="domain" description="Fibronectin type-III" evidence="4">
    <location>
        <begin position="664"/>
        <end position="763"/>
    </location>
</feature>
<evidence type="ECO:0000256" key="1">
    <source>
        <dbReference type="ARBA" id="ARBA00023157"/>
    </source>
</evidence>
<keyword evidence="3" id="KW-1133">Transmembrane helix</keyword>
<dbReference type="SUPFAM" id="SSF49265">
    <property type="entry name" value="Fibronectin type III"/>
    <property type="match status" value="3"/>
</dbReference>
<keyword evidence="3" id="KW-0472">Membrane</keyword>
<evidence type="ECO:0000313" key="6">
    <source>
        <dbReference type="Proteomes" id="UP000728185"/>
    </source>
</evidence>
<evidence type="ECO:0000256" key="2">
    <source>
        <dbReference type="SAM" id="MobiDB-lite"/>
    </source>
</evidence>
<dbReference type="OrthoDB" id="6244967at2759"/>
<name>A0A8E0S865_9TREM</name>
<sequence length="990" mass="111146">DNANLLVDALTSNGRLSLSADGTALQIAEISPADTGVYTCVAYSRLDSDNSSVRLVVQGKPTAPRQVTLTCSHTSSLAPFGRLQWQLGPYNNPPVEQAIIEYVSGTYRPQAPNLSHYRELLNHPGLQLSLNRHTKNVTSREQSLQNLWMQDTIPRAKQLAKKLIFTNRWSRIHPVPFSAIENHMARQQLVGKDRSTRMISLSTEVEQAFVRLHADVVYHFRVRLVNRIGQSEPSAIVPDLDGQSVCHLPPEPATAVPNQMFVYGTQPHNLRIKFKPLPPIEHNGPGLIYKLFITCLDCQIGPNKPLTNLTVVDDWTVGELDIQQLTTRELIGPEQYERVQHWQIETFRMYEDYLVRIPPAWSVPELRTSGKARMRSSTEDSDEKKFEDKHDSVADSLSPSHSAEATIKARQTANQNRRRVENSSIALLNGSYVAVLTGLPGKTRIRIWLRVLNIQYCGPASDPVTFVTTEGVPEAVPEIVATFVGVTHVELSWVKPLKTNGDLIAYDLEVSQVPKSPRTKMHTVETTIGPSGVNSEDKQTNRVPEPEVKRKTINDPEQLATRISGLRMDTEYDVAIWPRTKAGRGEKAQLRIRTAQLTQNAEISPFLVNSIPSSPHSVNVCLARSLNFPKTKPQNLEMRTDQMVTEPRALGVASTLDPEAVHGPWQNEQVFTPPNAIISRPLVQTPSSPSLFPNVESDMFYAQFRTVGDEYWEETQREFQKPWIVLSNLLPNREYEIRVVIVTASGESTVSPSKVIRMPTQQESWFAGPSFFSRFQNSTVFIGSACAFILLITSLVVVLFLTLWCRRRHQNLNRAHCPLPLTNTTSENAAQAHLRSRTLKRPRTVVGTKSSTYDSLQENMKSNTPRLIDSEFVAARPMVDPCMTNSFHAAETLPNTSIPPDTLNIPEVLQPRLTDCVWMDRVWDGEGSNEQSMNSIHVAPDLTRSLQLGKCRQSEFELFTQLHIPLTDGTYPTISCEPGFQTFTSRTFNL</sequence>
<dbReference type="PANTHER" id="PTHR44170">
    <property type="entry name" value="PROTEIN SIDEKICK"/>
    <property type="match status" value="1"/>
</dbReference>
<dbReference type="SMART" id="SM00060">
    <property type="entry name" value="FN3"/>
    <property type="match status" value="3"/>
</dbReference>
<dbReference type="Gene3D" id="2.60.40.10">
    <property type="entry name" value="Immunoglobulins"/>
    <property type="match status" value="4"/>
</dbReference>
<feature type="compositionally biased region" description="Basic and acidic residues" evidence="2">
    <location>
        <begin position="535"/>
        <end position="547"/>
    </location>
</feature>
<dbReference type="GO" id="GO:0098609">
    <property type="term" value="P:cell-cell adhesion"/>
    <property type="evidence" value="ECO:0007669"/>
    <property type="project" value="TreeGrafter"/>
</dbReference>
<keyword evidence="1" id="KW-1015">Disulfide bond</keyword>
<feature type="compositionally biased region" description="Polar residues" evidence="2">
    <location>
        <begin position="525"/>
        <end position="534"/>
    </location>
</feature>
<feature type="non-terminal residue" evidence="5">
    <location>
        <position position="1"/>
    </location>
</feature>
<reference evidence="5" key="1">
    <citation type="submission" date="2019-05" db="EMBL/GenBank/DDBJ databases">
        <title>Annotation for the trematode Fasciolopsis buski.</title>
        <authorList>
            <person name="Choi Y.-J."/>
        </authorList>
    </citation>
    <scope>NUCLEOTIDE SEQUENCE</scope>
    <source>
        <strain evidence="5">HT</strain>
        <tissue evidence="5">Whole worm</tissue>
    </source>
</reference>
<feature type="region of interest" description="Disordered" evidence="2">
    <location>
        <begin position="369"/>
        <end position="419"/>
    </location>
</feature>
<evidence type="ECO:0000256" key="3">
    <source>
        <dbReference type="SAM" id="Phobius"/>
    </source>
</evidence>
<keyword evidence="6" id="KW-1185">Reference proteome</keyword>
<organism evidence="5 6">
    <name type="scientific">Fasciolopsis buskii</name>
    <dbReference type="NCBI Taxonomy" id="27845"/>
    <lineage>
        <taxon>Eukaryota</taxon>
        <taxon>Metazoa</taxon>
        <taxon>Spiralia</taxon>
        <taxon>Lophotrochozoa</taxon>
        <taxon>Platyhelminthes</taxon>
        <taxon>Trematoda</taxon>
        <taxon>Digenea</taxon>
        <taxon>Plagiorchiida</taxon>
        <taxon>Echinostomata</taxon>
        <taxon>Echinostomatoidea</taxon>
        <taxon>Fasciolidae</taxon>
        <taxon>Fasciolopsis</taxon>
    </lineage>
</organism>
<protein>
    <recommendedName>
        <fullName evidence="4">Fibronectin type-III domain-containing protein</fullName>
    </recommendedName>
</protein>
<dbReference type="CDD" id="cd00063">
    <property type="entry name" value="FN3"/>
    <property type="match status" value="2"/>
</dbReference>
<evidence type="ECO:0000259" key="4">
    <source>
        <dbReference type="PROSITE" id="PS50853"/>
    </source>
</evidence>
<feature type="transmembrane region" description="Helical" evidence="3">
    <location>
        <begin position="780"/>
        <end position="804"/>
    </location>
</feature>
<dbReference type="AlphaFoldDB" id="A0A8E0S865"/>
<dbReference type="EMBL" id="LUCM01001232">
    <property type="protein sequence ID" value="KAA0199258.1"/>
    <property type="molecule type" value="Genomic_DNA"/>
</dbReference>
<proteinExistence type="predicted"/>
<feature type="region of interest" description="Disordered" evidence="2">
    <location>
        <begin position="525"/>
        <end position="547"/>
    </location>
</feature>
<accession>A0A8E0S865</accession>
<dbReference type="InterPro" id="IPR036116">
    <property type="entry name" value="FN3_sf"/>
</dbReference>
<dbReference type="InterPro" id="IPR003961">
    <property type="entry name" value="FN3_dom"/>
</dbReference>
<dbReference type="GO" id="GO:0005886">
    <property type="term" value="C:plasma membrane"/>
    <property type="evidence" value="ECO:0007669"/>
    <property type="project" value="TreeGrafter"/>
</dbReference>
<dbReference type="GO" id="GO:0030424">
    <property type="term" value="C:axon"/>
    <property type="evidence" value="ECO:0007669"/>
    <property type="project" value="TreeGrafter"/>
</dbReference>
<dbReference type="Proteomes" id="UP000728185">
    <property type="component" value="Unassembled WGS sequence"/>
</dbReference>
<evidence type="ECO:0000313" key="5">
    <source>
        <dbReference type="EMBL" id="KAA0199258.1"/>
    </source>
</evidence>